<dbReference type="InterPro" id="IPR023996">
    <property type="entry name" value="TonB-dep_OMP_SusC/RagA"/>
</dbReference>
<dbReference type="InterPro" id="IPR000531">
    <property type="entry name" value="Beta-barrel_TonB"/>
</dbReference>
<keyword evidence="7 8" id="KW-0998">Cell outer membrane</keyword>
<dbReference type="Pfam" id="PF00593">
    <property type="entry name" value="TonB_dep_Rec_b-barrel"/>
    <property type="match status" value="1"/>
</dbReference>
<comment type="similarity">
    <text evidence="8 9">Belongs to the TonB-dependent receptor family.</text>
</comment>
<reference evidence="13 14" key="1">
    <citation type="submission" date="2022-10" db="EMBL/GenBank/DDBJ databases">
        <title>Comparative genomics and taxonomic characterization of three novel marine species of genus Reichenbachiella exhibiting antioxidant and polysaccharide degradation activities.</title>
        <authorList>
            <person name="Muhammad N."/>
            <person name="Lee Y.-J."/>
            <person name="Ko J."/>
            <person name="Kim S.-G."/>
        </authorList>
    </citation>
    <scope>NUCLEOTIDE SEQUENCE [LARGE SCALE GENOMIC DNA]</scope>
    <source>
        <strain evidence="13 14">ABR2-5</strain>
    </source>
</reference>
<dbReference type="InterPro" id="IPR012910">
    <property type="entry name" value="Plug_dom"/>
</dbReference>
<keyword evidence="6 8" id="KW-0472">Membrane</keyword>
<evidence type="ECO:0000256" key="6">
    <source>
        <dbReference type="ARBA" id="ARBA00023136"/>
    </source>
</evidence>
<feature type="domain" description="TonB-dependent receptor-like beta-barrel" evidence="11">
    <location>
        <begin position="449"/>
        <end position="968"/>
    </location>
</feature>
<evidence type="ECO:0000256" key="8">
    <source>
        <dbReference type="PROSITE-ProRule" id="PRU01360"/>
    </source>
</evidence>
<sequence>MKLRITIQACVFALLSLLGGVVMAQGQRVTGTVIDDAGEGLPGVSIIIKGTTSGTVTDLDGKFSVEANSSDVLTFSFVGYVTKEVEVNGRSAIDIQMQPDVTSLEEVVVVGYGTQKKSDIISSVASVNTDQILKVPSTDMGEMLRGKVAGVFVTTDNAGPGGSTNLLIRGKRTLANFDGTDSNAPIIIADGVQIGGINDVNPNDIESMEILKDAAAQAIYGARASNGVVLITTKRGKKGETRVNYNGYYGVQSVNRTFDIYSAEEFAQLKREAFRTDNNDNYLNDADIFTATEYEVLQSGEYIDWEKELLRVAPIQSHNLSVSTGTERTTAYAAINYNNQEGVIPGTDFDRINIRLNADQKINDWLKLGVNTSWQLSNKNNPGTGGTLQSAITTSPLGKIYNEDGSYKVNPTDQQESFNPLLDISEVVNFEEDRNDIMNVFLDISPIKGFNYRINASRRSWNRKTENYNSTASLTGLRNSGTGTGYLRYQDSEQFQLENIITYDLPLDGSKHGVNITAVQSMMEENYNDTRIRGAGIPNDLLGIYGLETALTFLPEVGGNQKQLLSYVGRVQYDYDGRYYINASFRGDGSSVFGANNKWAYFPAVAVGWNIYRENFMTSLDMVSNLKLRASYGSVGNTAIPAYRSQALAVQRDYLFNDQKSVGYIAGSELPNPDLRWETSTTLNLALDFGLFTNRISGTVEWYDTRTTDLLVRQSVDVPGYSSTLSNIGEVQNRGLELALNAIVVETQDFNFSLGANITRNRNEIISLYGEDADGDGVEDDDIANRWFIGRPIDVTYGYLPVGIFQYGEDIANSHQPDQQPGTVKLYDRDPEDGLLNDTDRVIRNTAADWYGSFTANAGYKGFDLSATVYTVQGVLRNNPFLYGYNEGGSLRGIYNGVKQDYWTPENQTGNWPRPSEANDPDYIWTLGMQDASYIRLQNVTLGYTLPSSVLERINMTKIRVYVSGQNLFTWTDFQSYSPEKNPNDYPEARTIIGGLQIAF</sequence>
<evidence type="ECO:0000256" key="4">
    <source>
        <dbReference type="ARBA" id="ARBA00022692"/>
    </source>
</evidence>
<dbReference type="InterPro" id="IPR036942">
    <property type="entry name" value="Beta-barrel_TonB_sf"/>
</dbReference>
<evidence type="ECO:0000313" key="14">
    <source>
        <dbReference type="Proteomes" id="UP001300692"/>
    </source>
</evidence>
<dbReference type="Gene3D" id="2.60.40.1120">
    <property type="entry name" value="Carboxypeptidase-like, regulatory domain"/>
    <property type="match status" value="1"/>
</dbReference>
<evidence type="ECO:0000259" key="11">
    <source>
        <dbReference type="Pfam" id="PF00593"/>
    </source>
</evidence>
<organism evidence="13 14">
    <name type="scientific">Reichenbachiella ulvae</name>
    <dbReference type="NCBI Taxonomy" id="2980104"/>
    <lineage>
        <taxon>Bacteria</taxon>
        <taxon>Pseudomonadati</taxon>
        <taxon>Bacteroidota</taxon>
        <taxon>Cytophagia</taxon>
        <taxon>Cytophagales</taxon>
        <taxon>Reichenbachiellaceae</taxon>
        <taxon>Reichenbachiella</taxon>
    </lineage>
</organism>
<comment type="subcellular location">
    <subcellularLocation>
        <location evidence="1 8">Cell outer membrane</location>
        <topology evidence="1 8">Multi-pass membrane protein</topology>
    </subcellularLocation>
</comment>
<evidence type="ECO:0000256" key="2">
    <source>
        <dbReference type="ARBA" id="ARBA00022448"/>
    </source>
</evidence>
<keyword evidence="5 9" id="KW-0798">TonB box</keyword>
<feature type="domain" description="TonB-dependent receptor plug" evidence="12">
    <location>
        <begin position="117"/>
        <end position="228"/>
    </location>
</feature>
<keyword evidence="4 8" id="KW-0812">Transmembrane</keyword>
<gene>
    <name evidence="13" type="ORF">N7U62_12150</name>
</gene>
<dbReference type="NCBIfam" id="TIGR04057">
    <property type="entry name" value="SusC_RagA_signa"/>
    <property type="match status" value="1"/>
</dbReference>
<dbReference type="InterPro" id="IPR023997">
    <property type="entry name" value="TonB-dep_OMP_SusC/RagA_CS"/>
</dbReference>
<keyword evidence="2 8" id="KW-0813">Transport</keyword>
<feature type="chain" id="PRO_5046468032" evidence="10">
    <location>
        <begin position="25"/>
        <end position="1000"/>
    </location>
</feature>
<protein>
    <submittedName>
        <fullName evidence="13">TonB-dependent receptor</fullName>
    </submittedName>
</protein>
<comment type="caution">
    <text evidence="13">The sequence shown here is derived from an EMBL/GenBank/DDBJ whole genome shotgun (WGS) entry which is preliminary data.</text>
</comment>
<feature type="signal peptide" evidence="10">
    <location>
        <begin position="1"/>
        <end position="24"/>
    </location>
</feature>
<dbReference type="InterPro" id="IPR039426">
    <property type="entry name" value="TonB-dep_rcpt-like"/>
</dbReference>
<dbReference type="PROSITE" id="PS52016">
    <property type="entry name" value="TONB_DEPENDENT_REC_3"/>
    <property type="match status" value="1"/>
</dbReference>
<dbReference type="Pfam" id="PF07715">
    <property type="entry name" value="Plug"/>
    <property type="match status" value="1"/>
</dbReference>
<evidence type="ECO:0000256" key="10">
    <source>
        <dbReference type="SAM" id="SignalP"/>
    </source>
</evidence>
<dbReference type="SUPFAM" id="SSF56935">
    <property type="entry name" value="Porins"/>
    <property type="match status" value="1"/>
</dbReference>
<dbReference type="InterPro" id="IPR008969">
    <property type="entry name" value="CarboxyPept-like_regulatory"/>
</dbReference>
<dbReference type="Pfam" id="PF13715">
    <property type="entry name" value="CarbopepD_reg_2"/>
    <property type="match status" value="1"/>
</dbReference>
<keyword evidence="14" id="KW-1185">Reference proteome</keyword>
<evidence type="ECO:0000256" key="1">
    <source>
        <dbReference type="ARBA" id="ARBA00004571"/>
    </source>
</evidence>
<dbReference type="RefSeq" id="WP_264138244.1">
    <property type="nucleotide sequence ID" value="NZ_JAOYOD010000001.1"/>
</dbReference>
<keyword evidence="10" id="KW-0732">Signal</keyword>
<dbReference type="InterPro" id="IPR037066">
    <property type="entry name" value="Plug_dom_sf"/>
</dbReference>
<dbReference type="EMBL" id="JAOYOD010000001">
    <property type="protein sequence ID" value="MCV9387422.1"/>
    <property type="molecule type" value="Genomic_DNA"/>
</dbReference>
<dbReference type="Proteomes" id="UP001300692">
    <property type="component" value="Unassembled WGS sequence"/>
</dbReference>
<keyword evidence="13" id="KW-0675">Receptor</keyword>
<dbReference type="Gene3D" id="2.40.170.20">
    <property type="entry name" value="TonB-dependent receptor, beta-barrel domain"/>
    <property type="match status" value="1"/>
</dbReference>
<evidence type="ECO:0000256" key="7">
    <source>
        <dbReference type="ARBA" id="ARBA00023237"/>
    </source>
</evidence>
<evidence type="ECO:0000256" key="5">
    <source>
        <dbReference type="ARBA" id="ARBA00023077"/>
    </source>
</evidence>
<dbReference type="Gene3D" id="2.170.130.10">
    <property type="entry name" value="TonB-dependent receptor, plug domain"/>
    <property type="match status" value="1"/>
</dbReference>
<evidence type="ECO:0000256" key="9">
    <source>
        <dbReference type="RuleBase" id="RU003357"/>
    </source>
</evidence>
<name>A0ABT3CUW3_9BACT</name>
<keyword evidence="3 8" id="KW-1134">Transmembrane beta strand</keyword>
<accession>A0ABT3CUW3</accession>
<evidence type="ECO:0000256" key="3">
    <source>
        <dbReference type="ARBA" id="ARBA00022452"/>
    </source>
</evidence>
<proteinExistence type="inferred from homology"/>
<dbReference type="NCBIfam" id="TIGR04056">
    <property type="entry name" value="OMP_RagA_SusC"/>
    <property type="match status" value="1"/>
</dbReference>
<dbReference type="SUPFAM" id="SSF49464">
    <property type="entry name" value="Carboxypeptidase regulatory domain-like"/>
    <property type="match status" value="1"/>
</dbReference>
<evidence type="ECO:0000313" key="13">
    <source>
        <dbReference type="EMBL" id="MCV9387422.1"/>
    </source>
</evidence>
<evidence type="ECO:0000259" key="12">
    <source>
        <dbReference type="Pfam" id="PF07715"/>
    </source>
</evidence>